<name>A0A3Q0J6U0_DIACI</name>
<feature type="compositionally biased region" description="Basic residues" evidence="1">
    <location>
        <begin position="178"/>
        <end position="201"/>
    </location>
</feature>
<accession>A0A3Q0J6U0</accession>
<feature type="compositionally biased region" description="Basic and acidic residues" evidence="1">
    <location>
        <begin position="514"/>
        <end position="538"/>
    </location>
</feature>
<feature type="compositionally biased region" description="Basic and acidic residues" evidence="1">
    <location>
        <begin position="437"/>
        <end position="500"/>
    </location>
</feature>
<proteinExistence type="predicted"/>
<dbReference type="GeneID" id="103513441"/>
<evidence type="ECO:0000313" key="3">
    <source>
        <dbReference type="RefSeq" id="XP_026682425.1"/>
    </source>
</evidence>
<dbReference type="GO" id="GO:0036396">
    <property type="term" value="C:RNA N6-methyladenosine methyltransferase complex"/>
    <property type="evidence" value="ECO:0007669"/>
    <property type="project" value="InterPro"/>
</dbReference>
<feature type="compositionally biased region" description="Basic residues" evidence="1">
    <location>
        <begin position="244"/>
        <end position="263"/>
    </location>
</feature>
<dbReference type="KEGG" id="dci:103513441"/>
<reference evidence="3" key="1">
    <citation type="submission" date="2025-08" db="UniProtKB">
        <authorList>
            <consortium name="RefSeq"/>
        </authorList>
    </citation>
    <scope>IDENTIFICATION</scope>
</reference>
<evidence type="ECO:0000313" key="2">
    <source>
        <dbReference type="Proteomes" id="UP000079169"/>
    </source>
</evidence>
<protein>
    <submittedName>
        <fullName evidence="3">Serine/arginine repetitive matrix protein 2-like</fullName>
    </submittedName>
</protein>
<dbReference type="STRING" id="121845.A0A3Q0J6U0"/>
<feature type="region of interest" description="Disordered" evidence="1">
    <location>
        <begin position="19"/>
        <end position="59"/>
    </location>
</feature>
<feature type="compositionally biased region" description="Basic and acidic residues" evidence="1">
    <location>
        <begin position="683"/>
        <end position="694"/>
    </location>
</feature>
<dbReference type="Proteomes" id="UP000079169">
    <property type="component" value="Unplaced"/>
</dbReference>
<dbReference type="PANTHER" id="PTHR38563:SF1">
    <property type="entry name" value="FL(2)D-ASSOCIATED COMPLEX COMPONENT"/>
    <property type="match status" value="1"/>
</dbReference>
<dbReference type="PaxDb" id="121845-A0A3Q0J6U0"/>
<dbReference type="InterPro" id="IPR040427">
    <property type="entry name" value="Flacc"/>
</dbReference>
<evidence type="ECO:0000256" key="1">
    <source>
        <dbReference type="SAM" id="MobiDB-lite"/>
    </source>
</evidence>
<dbReference type="RefSeq" id="XP_026682425.1">
    <property type="nucleotide sequence ID" value="XM_026826624.1"/>
</dbReference>
<feature type="compositionally biased region" description="Basic and acidic residues" evidence="1">
    <location>
        <begin position="303"/>
        <end position="399"/>
    </location>
</feature>
<feature type="region of interest" description="Disordered" evidence="1">
    <location>
        <begin position="551"/>
        <end position="696"/>
    </location>
</feature>
<feature type="compositionally biased region" description="Basic residues" evidence="1">
    <location>
        <begin position="655"/>
        <end position="666"/>
    </location>
</feature>
<dbReference type="PANTHER" id="PTHR38563">
    <property type="entry name" value="FL(2)D-ASSOCIATED COMPLEX COMPONENT"/>
    <property type="match status" value="1"/>
</dbReference>
<feature type="compositionally biased region" description="Low complexity" evidence="1">
    <location>
        <begin position="103"/>
        <end position="124"/>
    </location>
</feature>
<keyword evidence="2" id="KW-1185">Reference proteome</keyword>
<feature type="region of interest" description="Disordered" evidence="1">
    <location>
        <begin position="103"/>
        <end position="538"/>
    </location>
</feature>
<feature type="compositionally biased region" description="Basic residues" evidence="1">
    <location>
        <begin position="146"/>
        <end position="159"/>
    </location>
</feature>
<dbReference type="GO" id="GO:0016556">
    <property type="term" value="P:mRNA modification"/>
    <property type="evidence" value="ECO:0007669"/>
    <property type="project" value="InterPro"/>
</dbReference>
<feature type="compositionally biased region" description="Basic residues" evidence="1">
    <location>
        <begin position="31"/>
        <end position="41"/>
    </location>
</feature>
<dbReference type="AlphaFoldDB" id="A0A3Q0J6U0"/>
<feature type="compositionally biased region" description="Basic residues" evidence="1">
    <location>
        <begin position="225"/>
        <end position="236"/>
    </location>
</feature>
<feature type="compositionally biased region" description="Basic and acidic residues" evidence="1">
    <location>
        <begin position="566"/>
        <end position="596"/>
    </location>
</feature>
<feature type="compositionally biased region" description="Basic and acidic residues" evidence="1">
    <location>
        <begin position="285"/>
        <end position="295"/>
    </location>
</feature>
<gene>
    <name evidence="3" type="primary">LOC103513441</name>
</gene>
<organism evidence="2 3">
    <name type="scientific">Diaphorina citri</name>
    <name type="common">Asian citrus psyllid</name>
    <dbReference type="NCBI Taxonomy" id="121845"/>
    <lineage>
        <taxon>Eukaryota</taxon>
        <taxon>Metazoa</taxon>
        <taxon>Ecdysozoa</taxon>
        <taxon>Arthropoda</taxon>
        <taxon>Hexapoda</taxon>
        <taxon>Insecta</taxon>
        <taxon>Pterygota</taxon>
        <taxon>Neoptera</taxon>
        <taxon>Paraneoptera</taxon>
        <taxon>Hemiptera</taxon>
        <taxon>Sternorrhyncha</taxon>
        <taxon>Psylloidea</taxon>
        <taxon>Psyllidae</taxon>
        <taxon>Diaphorininae</taxon>
        <taxon>Diaphorina</taxon>
    </lineage>
</organism>
<sequence>MVVHIFRYVGSHINLSGSDTQDISKPGISGHHSKSKMKPHSSSKSGKDRSSPDQNWDSWDQTDLEYADEKVLEKRLELLRRELLNAENDLRPFCFLILQHSSSSSSSSSSGSSSSQSSSSSSSSEETPSAARYKQKRHSASSSPSPKHKPRSFQKHKEKRASPDKKVVRNPKGFVTKGKYKKSSPVKSRHRATPPVKRKVSPVKQNRGAPANKKDKGRGNYSPPPHKRDRKSHSPRRLPDKKASPKRPRTPPHRVDKHGRKSPPVRDNRNQRGNNLQRKSPPLRRNLDRNVDRGGKQQKNVKGRFDKHIKEDNRRNTGHDKREDERLREKCRLLREAELEKERRKSPDKARQDAKKREVDRRDKDRDFKPRERPDRERGTDVRRHKEPDRFAKASRVEPSKQSSHSGSRGDDRRGAPLHSHSRTAPNSARTPAQGRILDRILERKSYLGDRGSDKDKGRTPGMDKERPRDRGLDRVHSEHTSRAGSRDYESGMRSREDSARYPSNERMSPSVRYPDEKRKWDRSFDEGEGEWDRKYSDGDTLLANFKHIISFQSKSKMKPHSSSKSGKDNKWDRTRRNEWERTKGEGFAKASRVEPSKQSSHSGSRGDDRRGAPLHSHSRTAPNSARTPAQGRIPTLDACANKKDKGRGNYSPPPHKRDRKSHSPRRLPDKKASPKRPRTPPHRVDKHDDEPDFKISALICGPMQDPLTQRLLADDFDLDFEDASDEDLDTKASISDALGVDWASLVKETKPPSAAQEETGSVKARWEPGQMLARLGVSEAYAGKDMVERLKQKYGLDKPQNNGATPRESGEYQDLDTAPVLLHSMPGVHSALREKIRARRQMFDPLTRALHARHDLNIRKQICGYPVTLLQHTAAIAS</sequence>